<organism evidence="2 3">
    <name type="scientific">Lacipirellula limnantheis</name>
    <dbReference type="NCBI Taxonomy" id="2528024"/>
    <lineage>
        <taxon>Bacteria</taxon>
        <taxon>Pseudomonadati</taxon>
        <taxon>Planctomycetota</taxon>
        <taxon>Planctomycetia</taxon>
        <taxon>Pirellulales</taxon>
        <taxon>Lacipirellulaceae</taxon>
        <taxon>Lacipirellula</taxon>
    </lineage>
</organism>
<protein>
    <submittedName>
        <fullName evidence="2">Uncharacterized protein</fullName>
    </submittedName>
</protein>
<feature type="transmembrane region" description="Helical" evidence="1">
    <location>
        <begin position="46"/>
        <end position="68"/>
    </location>
</feature>
<name>A0A517U1S5_9BACT</name>
<sequence length="78" mass="9073">MRLSLRFLLFYVVPFVAGLGAAWVFADSIDVSMHDTLEQPAFRIGFRLVFAFLYTGIWLVGTLCYLLARQVIRKWRTK</sequence>
<reference evidence="2 3" key="1">
    <citation type="submission" date="2019-02" db="EMBL/GenBank/DDBJ databases">
        <title>Deep-cultivation of Planctomycetes and their phenomic and genomic characterization uncovers novel biology.</title>
        <authorList>
            <person name="Wiegand S."/>
            <person name="Jogler M."/>
            <person name="Boedeker C."/>
            <person name="Pinto D."/>
            <person name="Vollmers J."/>
            <person name="Rivas-Marin E."/>
            <person name="Kohn T."/>
            <person name="Peeters S.H."/>
            <person name="Heuer A."/>
            <person name="Rast P."/>
            <person name="Oberbeckmann S."/>
            <person name="Bunk B."/>
            <person name="Jeske O."/>
            <person name="Meyerdierks A."/>
            <person name="Storesund J.E."/>
            <person name="Kallscheuer N."/>
            <person name="Luecker S."/>
            <person name="Lage O.M."/>
            <person name="Pohl T."/>
            <person name="Merkel B.J."/>
            <person name="Hornburger P."/>
            <person name="Mueller R.-W."/>
            <person name="Bruemmer F."/>
            <person name="Labrenz M."/>
            <person name="Spormann A.M."/>
            <person name="Op den Camp H."/>
            <person name="Overmann J."/>
            <person name="Amann R."/>
            <person name="Jetten M.S.M."/>
            <person name="Mascher T."/>
            <person name="Medema M.H."/>
            <person name="Devos D.P."/>
            <person name="Kaster A.-K."/>
            <person name="Ovreas L."/>
            <person name="Rohde M."/>
            <person name="Galperin M.Y."/>
            <person name="Jogler C."/>
        </authorList>
    </citation>
    <scope>NUCLEOTIDE SEQUENCE [LARGE SCALE GENOMIC DNA]</scope>
    <source>
        <strain evidence="2 3">I41</strain>
    </source>
</reference>
<dbReference type="KEGG" id="llh:I41_37600"/>
<dbReference type="AlphaFoldDB" id="A0A517U1S5"/>
<gene>
    <name evidence="2" type="ORF">I41_37600</name>
</gene>
<proteinExistence type="predicted"/>
<keyword evidence="1" id="KW-0472">Membrane</keyword>
<keyword evidence="1" id="KW-0812">Transmembrane</keyword>
<evidence type="ECO:0000313" key="3">
    <source>
        <dbReference type="Proteomes" id="UP000317909"/>
    </source>
</evidence>
<keyword evidence="1" id="KW-1133">Transmembrane helix</keyword>
<dbReference type="EMBL" id="CP036339">
    <property type="protein sequence ID" value="QDT74563.1"/>
    <property type="molecule type" value="Genomic_DNA"/>
</dbReference>
<feature type="transmembrane region" description="Helical" evidence="1">
    <location>
        <begin position="7"/>
        <end position="26"/>
    </location>
</feature>
<dbReference type="RefSeq" id="WP_145434293.1">
    <property type="nucleotide sequence ID" value="NZ_CP036339.1"/>
</dbReference>
<evidence type="ECO:0000313" key="2">
    <source>
        <dbReference type="EMBL" id="QDT74563.1"/>
    </source>
</evidence>
<accession>A0A517U1S5</accession>
<keyword evidence="3" id="KW-1185">Reference proteome</keyword>
<evidence type="ECO:0000256" key="1">
    <source>
        <dbReference type="SAM" id="Phobius"/>
    </source>
</evidence>
<dbReference type="Proteomes" id="UP000317909">
    <property type="component" value="Chromosome"/>
</dbReference>